<dbReference type="Pfam" id="PF08352">
    <property type="entry name" value="oligo_HPY"/>
    <property type="match status" value="1"/>
</dbReference>
<evidence type="ECO:0000313" key="9">
    <source>
        <dbReference type="EMBL" id="THV27631.1"/>
    </source>
</evidence>
<dbReference type="EMBL" id="STGX01000010">
    <property type="protein sequence ID" value="THV27631.1"/>
    <property type="molecule type" value="Genomic_DNA"/>
</dbReference>
<comment type="caution">
    <text evidence="9">The sequence shown here is derived from an EMBL/GenBank/DDBJ whole genome shotgun (WGS) entry which is preliminary data.</text>
</comment>
<dbReference type="GO" id="GO:0016887">
    <property type="term" value="F:ATP hydrolysis activity"/>
    <property type="evidence" value="ECO:0007669"/>
    <property type="project" value="InterPro"/>
</dbReference>
<protein>
    <submittedName>
        <fullName evidence="9">ABC transporter ATP-binding protein</fullName>
    </submittedName>
</protein>
<dbReference type="InterPro" id="IPR017871">
    <property type="entry name" value="ABC_transporter-like_CS"/>
</dbReference>
<dbReference type="Proteomes" id="UP000305792">
    <property type="component" value="Unassembled WGS sequence"/>
</dbReference>
<dbReference type="GO" id="GO:0005886">
    <property type="term" value="C:plasma membrane"/>
    <property type="evidence" value="ECO:0007669"/>
    <property type="project" value="UniProtKB-SubCell"/>
</dbReference>
<evidence type="ECO:0000256" key="3">
    <source>
        <dbReference type="ARBA" id="ARBA00022448"/>
    </source>
</evidence>
<dbReference type="PROSITE" id="PS50893">
    <property type="entry name" value="ABC_TRANSPORTER_2"/>
    <property type="match status" value="1"/>
</dbReference>
<evidence type="ECO:0000256" key="1">
    <source>
        <dbReference type="ARBA" id="ARBA00004202"/>
    </source>
</evidence>
<dbReference type="Gene3D" id="3.40.50.300">
    <property type="entry name" value="P-loop containing nucleotide triphosphate hydrolases"/>
    <property type="match status" value="1"/>
</dbReference>
<comment type="subcellular location">
    <subcellularLocation>
        <location evidence="1">Cell membrane</location>
        <topology evidence="1">Peripheral membrane protein</topology>
    </subcellularLocation>
</comment>
<evidence type="ECO:0000256" key="4">
    <source>
        <dbReference type="ARBA" id="ARBA00022475"/>
    </source>
</evidence>
<dbReference type="CDD" id="cd03257">
    <property type="entry name" value="ABC_NikE_OppD_transporters"/>
    <property type="match status" value="1"/>
</dbReference>
<dbReference type="InterPro" id="IPR003439">
    <property type="entry name" value="ABC_transporter-like_ATP-bd"/>
</dbReference>
<sequence length="383" mass="40857">MSNISVSDGTGSGRAVGTKGDVVLEVKDLNVSFPTEDGLVHAVRGVSYELRRGQSLGIVGESGSGKSVTSMAVMGLLPKTAQITGSAKLEGEELLGLGDAELSRVRGKKISMIFQDPLTSLNPVYTVGFQLAEAIRVHFPDVSKAEARTRCIDLLDSVGIPNPQQRVDAYPHELSGGMRQRVVIAIAMANNPDVIIADEPTTALDVTVQAQVLEALEKAREEVNAALILITHDLGVIAGHTDEVLVMYAGRPVEQGSVDEIFYEPRMPYTLGLIGSLPRMDESRGHRLTPVHGTPPSMLNMPPGCPFRPRCPMHQDICAEVEPDLLPIDGTGHVAACHFSDQLEGKQPDDVFAAVATDLSVEAEVEAAEAEGVAIAEEEDEAK</sequence>
<keyword evidence="6 9" id="KW-0067">ATP-binding</keyword>
<evidence type="ECO:0000256" key="6">
    <source>
        <dbReference type="ARBA" id="ARBA00022840"/>
    </source>
</evidence>
<keyword evidence="3" id="KW-0813">Transport</keyword>
<dbReference type="GO" id="GO:0005524">
    <property type="term" value="F:ATP binding"/>
    <property type="evidence" value="ECO:0007669"/>
    <property type="project" value="UniProtKB-KW"/>
</dbReference>
<dbReference type="FunFam" id="3.40.50.300:FF:000016">
    <property type="entry name" value="Oligopeptide ABC transporter ATP-binding component"/>
    <property type="match status" value="1"/>
</dbReference>
<dbReference type="InterPro" id="IPR027417">
    <property type="entry name" value="P-loop_NTPase"/>
</dbReference>
<reference evidence="9 10" key="1">
    <citation type="journal article" date="2018" name="Int. J. Syst. Evol. Microbiol.">
        <title>Glycomyces paridis sp. nov., isolated from the medicinal plant Paris polyphylla.</title>
        <authorList>
            <person name="Fang X.M."/>
            <person name="Bai J.L."/>
            <person name="Su J."/>
            <person name="Zhao L.L."/>
            <person name="Liu H.Y."/>
            <person name="Ma B.P."/>
            <person name="Zhang Y.Q."/>
            <person name="Yu L.Y."/>
        </authorList>
    </citation>
    <scope>NUCLEOTIDE SEQUENCE [LARGE SCALE GENOMIC DNA]</scope>
    <source>
        <strain evidence="9 10">CPCC 204357</strain>
    </source>
</reference>
<dbReference type="PANTHER" id="PTHR43297:SF2">
    <property type="entry name" value="DIPEPTIDE TRANSPORT ATP-BINDING PROTEIN DPPD"/>
    <property type="match status" value="1"/>
</dbReference>
<accession>A0A4S8PCX4</accession>
<dbReference type="InterPro" id="IPR013563">
    <property type="entry name" value="Oligopep_ABC_C"/>
</dbReference>
<dbReference type="PANTHER" id="PTHR43297">
    <property type="entry name" value="OLIGOPEPTIDE TRANSPORT ATP-BINDING PROTEIN APPD"/>
    <property type="match status" value="1"/>
</dbReference>
<dbReference type="OrthoDB" id="3508321at2"/>
<comment type="similarity">
    <text evidence="2">Belongs to the ABC transporter superfamily.</text>
</comment>
<dbReference type="SUPFAM" id="SSF52540">
    <property type="entry name" value="P-loop containing nucleoside triphosphate hydrolases"/>
    <property type="match status" value="1"/>
</dbReference>
<dbReference type="InterPro" id="IPR003593">
    <property type="entry name" value="AAA+_ATPase"/>
</dbReference>
<dbReference type="SMART" id="SM00382">
    <property type="entry name" value="AAA"/>
    <property type="match status" value="1"/>
</dbReference>
<dbReference type="NCBIfam" id="TIGR01727">
    <property type="entry name" value="oligo_HPY"/>
    <property type="match status" value="1"/>
</dbReference>
<keyword evidence="4" id="KW-1003">Cell membrane</keyword>
<evidence type="ECO:0000256" key="7">
    <source>
        <dbReference type="ARBA" id="ARBA00023136"/>
    </source>
</evidence>
<dbReference type="Pfam" id="PF00005">
    <property type="entry name" value="ABC_tran"/>
    <property type="match status" value="1"/>
</dbReference>
<evidence type="ECO:0000259" key="8">
    <source>
        <dbReference type="PROSITE" id="PS50893"/>
    </source>
</evidence>
<dbReference type="PROSITE" id="PS00211">
    <property type="entry name" value="ABC_TRANSPORTER_1"/>
    <property type="match status" value="1"/>
</dbReference>
<keyword evidence="7" id="KW-0472">Membrane</keyword>
<dbReference type="AlphaFoldDB" id="A0A4S8PCX4"/>
<evidence type="ECO:0000256" key="5">
    <source>
        <dbReference type="ARBA" id="ARBA00022741"/>
    </source>
</evidence>
<name>A0A4S8PCX4_9ACTN</name>
<evidence type="ECO:0000256" key="2">
    <source>
        <dbReference type="ARBA" id="ARBA00005417"/>
    </source>
</evidence>
<proteinExistence type="inferred from homology"/>
<organism evidence="9 10">
    <name type="scientific">Glycomyces paridis</name>
    <dbReference type="NCBI Taxonomy" id="2126555"/>
    <lineage>
        <taxon>Bacteria</taxon>
        <taxon>Bacillati</taxon>
        <taxon>Actinomycetota</taxon>
        <taxon>Actinomycetes</taxon>
        <taxon>Glycomycetales</taxon>
        <taxon>Glycomycetaceae</taxon>
        <taxon>Glycomyces</taxon>
    </lineage>
</organism>
<dbReference type="GO" id="GO:0015833">
    <property type="term" value="P:peptide transport"/>
    <property type="evidence" value="ECO:0007669"/>
    <property type="project" value="InterPro"/>
</dbReference>
<keyword evidence="5" id="KW-0547">Nucleotide-binding</keyword>
<feature type="domain" description="ABC transporter" evidence="8">
    <location>
        <begin position="26"/>
        <end position="274"/>
    </location>
</feature>
<dbReference type="InterPro" id="IPR050388">
    <property type="entry name" value="ABC_Ni/Peptide_Import"/>
</dbReference>
<evidence type="ECO:0000313" key="10">
    <source>
        <dbReference type="Proteomes" id="UP000305792"/>
    </source>
</evidence>
<gene>
    <name evidence="9" type="ORF">E9998_14625</name>
</gene>
<keyword evidence="10" id="KW-1185">Reference proteome</keyword>